<sequence length="61" mass="6742">MQQQHCEDPAGTRSRPNNTVDLLSLSNMEAIKRLKGIRGVCVASQLSFFIMCLCMRGASAR</sequence>
<organism evidence="1 2">
    <name type="scientific">Protopolystoma xenopodis</name>
    <dbReference type="NCBI Taxonomy" id="117903"/>
    <lineage>
        <taxon>Eukaryota</taxon>
        <taxon>Metazoa</taxon>
        <taxon>Spiralia</taxon>
        <taxon>Lophotrochozoa</taxon>
        <taxon>Platyhelminthes</taxon>
        <taxon>Monogenea</taxon>
        <taxon>Polyopisthocotylea</taxon>
        <taxon>Polystomatidea</taxon>
        <taxon>Polystomatidae</taxon>
        <taxon>Protopolystoma</taxon>
    </lineage>
</organism>
<protein>
    <submittedName>
        <fullName evidence="1">Uncharacterized protein</fullName>
    </submittedName>
</protein>
<evidence type="ECO:0000313" key="2">
    <source>
        <dbReference type="Proteomes" id="UP000784294"/>
    </source>
</evidence>
<comment type="caution">
    <text evidence="1">The sequence shown here is derived from an EMBL/GenBank/DDBJ whole genome shotgun (WGS) entry which is preliminary data.</text>
</comment>
<keyword evidence="2" id="KW-1185">Reference proteome</keyword>
<reference evidence="1" key="1">
    <citation type="submission" date="2018-11" db="EMBL/GenBank/DDBJ databases">
        <authorList>
            <consortium name="Pathogen Informatics"/>
        </authorList>
    </citation>
    <scope>NUCLEOTIDE SEQUENCE</scope>
</reference>
<accession>A0A3S5BL67</accession>
<dbReference type="EMBL" id="CAAALY010096055">
    <property type="protein sequence ID" value="VEL28572.1"/>
    <property type="molecule type" value="Genomic_DNA"/>
</dbReference>
<gene>
    <name evidence="1" type="ORF">PXEA_LOCUS22012</name>
</gene>
<dbReference type="AlphaFoldDB" id="A0A3S5BL67"/>
<name>A0A3S5BL67_9PLAT</name>
<evidence type="ECO:0000313" key="1">
    <source>
        <dbReference type="EMBL" id="VEL28572.1"/>
    </source>
</evidence>
<dbReference type="Proteomes" id="UP000784294">
    <property type="component" value="Unassembled WGS sequence"/>
</dbReference>
<proteinExistence type="predicted"/>